<evidence type="ECO:0000313" key="3">
    <source>
        <dbReference type="Proteomes" id="UP001558652"/>
    </source>
</evidence>
<dbReference type="Proteomes" id="UP001558652">
    <property type="component" value="Unassembled WGS sequence"/>
</dbReference>
<evidence type="ECO:0000313" key="2">
    <source>
        <dbReference type="EMBL" id="KAL1131787.1"/>
    </source>
</evidence>
<proteinExistence type="predicted"/>
<protein>
    <submittedName>
        <fullName evidence="2">Uncharacterized protein</fullName>
    </submittedName>
</protein>
<organism evidence="2 3">
    <name type="scientific">Ranatra chinensis</name>
    <dbReference type="NCBI Taxonomy" id="642074"/>
    <lineage>
        <taxon>Eukaryota</taxon>
        <taxon>Metazoa</taxon>
        <taxon>Ecdysozoa</taxon>
        <taxon>Arthropoda</taxon>
        <taxon>Hexapoda</taxon>
        <taxon>Insecta</taxon>
        <taxon>Pterygota</taxon>
        <taxon>Neoptera</taxon>
        <taxon>Paraneoptera</taxon>
        <taxon>Hemiptera</taxon>
        <taxon>Heteroptera</taxon>
        <taxon>Panheteroptera</taxon>
        <taxon>Nepomorpha</taxon>
        <taxon>Nepidae</taxon>
        <taxon>Ranatrinae</taxon>
        <taxon>Ranatra</taxon>
    </lineage>
</organism>
<feature type="compositionally biased region" description="Basic and acidic residues" evidence="1">
    <location>
        <begin position="52"/>
        <end position="72"/>
    </location>
</feature>
<reference evidence="2 3" key="1">
    <citation type="submission" date="2024-07" db="EMBL/GenBank/DDBJ databases">
        <title>Chromosome-level genome assembly of the water stick insect Ranatra chinensis (Heteroptera: Nepidae).</title>
        <authorList>
            <person name="Liu X."/>
        </authorList>
    </citation>
    <scope>NUCLEOTIDE SEQUENCE [LARGE SCALE GENOMIC DNA]</scope>
    <source>
        <strain evidence="2">Cailab_2021Rc</strain>
        <tissue evidence="2">Muscle</tissue>
    </source>
</reference>
<comment type="caution">
    <text evidence="2">The sequence shown here is derived from an EMBL/GenBank/DDBJ whole genome shotgun (WGS) entry which is preliminary data.</text>
</comment>
<feature type="compositionally biased region" description="Polar residues" evidence="1">
    <location>
        <begin position="39"/>
        <end position="51"/>
    </location>
</feature>
<sequence>MHGSVKQDAVDSRSWQPCFVTNTVDWDSTTQKGIPPGLVNSSTPRSRLQSCSKDDGYESSSVREHGVREHDTNSGGGTTSAVGTANTTVEWSTDRGYVGGRWEGNLPGYRLGRRVTLTTLMGNFTGGGCAEGVAGLAYREAAQALPLPTVNRNTTGTTPGI</sequence>
<dbReference type="AlphaFoldDB" id="A0ABD0YWR5"/>
<name>A0ABD0YWR5_9HEMI</name>
<keyword evidence="3" id="KW-1185">Reference proteome</keyword>
<feature type="region of interest" description="Disordered" evidence="1">
    <location>
        <begin position="26"/>
        <end position="87"/>
    </location>
</feature>
<gene>
    <name evidence="2" type="ORF">AAG570_011400</name>
</gene>
<evidence type="ECO:0000256" key="1">
    <source>
        <dbReference type="SAM" id="MobiDB-lite"/>
    </source>
</evidence>
<dbReference type="EMBL" id="JBFDAA010000006">
    <property type="protein sequence ID" value="KAL1131787.1"/>
    <property type="molecule type" value="Genomic_DNA"/>
</dbReference>
<accession>A0ABD0YWR5</accession>